<name>I3SXM5_LOTJA</name>
<protein>
    <submittedName>
        <fullName evidence="1">Uncharacterized protein</fullName>
    </submittedName>
</protein>
<proteinExistence type="evidence at transcript level"/>
<dbReference type="AlphaFoldDB" id="I3SXM5"/>
<dbReference type="EMBL" id="BT145223">
    <property type="protein sequence ID" value="AFK45017.1"/>
    <property type="molecule type" value="mRNA"/>
</dbReference>
<sequence>MGLDFQQQGWTLALVVLSHSTPTLVPMSF</sequence>
<evidence type="ECO:0000313" key="1">
    <source>
        <dbReference type="EMBL" id="AFK45017.1"/>
    </source>
</evidence>
<accession>I3SXM5</accession>
<reference evidence="1" key="1">
    <citation type="submission" date="2012-05" db="EMBL/GenBank/DDBJ databases">
        <authorList>
            <person name="Krishnakumar V."/>
            <person name="Cheung F."/>
            <person name="Xiao Y."/>
            <person name="Chan A."/>
            <person name="Moskal W.A."/>
            <person name="Town C.D."/>
        </authorList>
    </citation>
    <scope>NUCLEOTIDE SEQUENCE</scope>
</reference>
<organism evidence="1">
    <name type="scientific">Lotus japonicus</name>
    <name type="common">Lotus corniculatus var. japonicus</name>
    <dbReference type="NCBI Taxonomy" id="34305"/>
    <lineage>
        <taxon>Eukaryota</taxon>
        <taxon>Viridiplantae</taxon>
        <taxon>Streptophyta</taxon>
        <taxon>Embryophyta</taxon>
        <taxon>Tracheophyta</taxon>
        <taxon>Spermatophyta</taxon>
        <taxon>Magnoliopsida</taxon>
        <taxon>eudicotyledons</taxon>
        <taxon>Gunneridae</taxon>
        <taxon>Pentapetalae</taxon>
        <taxon>rosids</taxon>
        <taxon>fabids</taxon>
        <taxon>Fabales</taxon>
        <taxon>Fabaceae</taxon>
        <taxon>Papilionoideae</taxon>
        <taxon>50 kb inversion clade</taxon>
        <taxon>NPAAA clade</taxon>
        <taxon>Hologalegina</taxon>
        <taxon>robinioid clade</taxon>
        <taxon>Loteae</taxon>
        <taxon>Lotus</taxon>
    </lineage>
</organism>